<sequence length="165" mass="18668">MENKLLLPTGFKVPGLWMLLIGPLGVCIATSGGLINVYRVIEPTKAWADGSYPYPSEFWQANTLLAYVSLGITVCGFMFFFFSKEKDEFIYRVRLESLQFASTIQIILTFLACIYFLFAEGVAIESMIPSSVTLSAGGFWILYILRYSYIVFFKSKLNSEKQLSK</sequence>
<feature type="transmembrane region" description="Helical" evidence="1">
    <location>
        <begin position="103"/>
        <end position="124"/>
    </location>
</feature>
<evidence type="ECO:0000313" key="2">
    <source>
        <dbReference type="EMBL" id="UOG77381.1"/>
    </source>
</evidence>
<reference evidence="2 3" key="1">
    <citation type="submission" date="2022-03" db="EMBL/GenBank/DDBJ databases">
        <title>Hymenobactersp. isolated from the air.</title>
        <authorList>
            <person name="Won M."/>
            <person name="Kwon S.-W."/>
        </authorList>
    </citation>
    <scope>NUCLEOTIDE SEQUENCE [LARGE SCALE GENOMIC DNA]</scope>
    <source>
        <strain evidence="2 3">KACC 21982</strain>
        <plasmid evidence="2 3">unnamed2</plasmid>
    </source>
</reference>
<evidence type="ECO:0000313" key="3">
    <source>
        <dbReference type="Proteomes" id="UP000831113"/>
    </source>
</evidence>
<keyword evidence="1" id="KW-0812">Transmembrane</keyword>
<dbReference type="Proteomes" id="UP000831113">
    <property type="component" value="Plasmid unnamed2"/>
</dbReference>
<gene>
    <name evidence="2" type="ORF">MTX78_23850</name>
</gene>
<evidence type="ECO:0008006" key="4">
    <source>
        <dbReference type="Google" id="ProtNLM"/>
    </source>
</evidence>
<evidence type="ECO:0000256" key="1">
    <source>
        <dbReference type="SAM" id="Phobius"/>
    </source>
</evidence>
<organism evidence="2 3">
    <name type="scientific">Hymenobacter tibetensis</name>
    <dbReference type="NCBI Taxonomy" id="497967"/>
    <lineage>
        <taxon>Bacteria</taxon>
        <taxon>Pseudomonadati</taxon>
        <taxon>Bacteroidota</taxon>
        <taxon>Cytophagia</taxon>
        <taxon>Cytophagales</taxon>
        <taxon>Hymenobacteraceae</taxon>
        <taxon>Hymenobacter</taxon>
    </lineage>
</organism>
<feature type="transmembrane region" description="Helical" evidence="1">
    <location>
        <begin position="58"/>
        <end position="82"/>
    </location>
</feature>
<protein>
    <recommendedName>
        <fullName evidence="4">DUF2569 domain-containing protein</fullName>
    </recommendedName>
</protein>
<keyword evidence="3" id="KW-1185">Reference proteome</keyword>
<feature type="transmembrane region" description="Helical" evidence="1">
    <location>
        <begin position="16"/>
        <end position="38"/>
    </location>
</feature>
<dbReference type="RefSeq" id="WP_243803139.1">
    <property type="nucleotide sequence ID" value="NZ_CP094671.1"/>
</dbReference>
<proteinExistence type="predicted"/>
<keyword evidence="1" id="KW-1133">Transmembrane helix</keyword>
<keyword evidence="2" id="KW-0614">Plasmid</keyword>
<dbReference type="EMBL" id="CP094671">
    <property type="protein sequence ID" value="UOG77381.1"/>
    <property type="molecule type" value="Genomic_DNA"/>
</dbReference>
<keyword evidence="1" id="KW-0472">Membrane</keyword>
<geneLocation type="plasmid" evidence="2 3">
    <name>unnamed2</name>
</geneLocation>
<accession>A0ABY4D816</accession>
<name>A0ABY4D816_9BACT</name>
<feature type="transmembrane region" description="Helical" evidence="1">
    <location>
        <begin position="130"/>
        <end position="152"/>
    </location>
</feature>